<gene>
    <name evidence="1" type="ORF">GA0070563_10652</name>
</gene>
<accession>A0A1C4YF61</accession>
<evidence type="ECO:0000313" key="2">
    <source>
        <dbReference type="Proteomes" id="UP000183585"/>
    </source>
</evidence>
<dbReference type="Proteomes" id="UP000183585">
    <property type="component" value="Unassembled WGS sequence"/>
</dbReference>
<evidence type="ECO:0000313" key="1">
    <source>
        <dbReference type="EMBL" id="SCF18981.1"/>
    </source>
</evidence>
<reference evidence="2" key="1">
    <citation type="submission" date="2016-06" db="EMBL/GenBank/DDBJ databases">
        <authorList>
            <person name="Varghese N."/>
            <person name="Submissions Spin"/>
        </authorList>
    </citation>
    <scope>NUCLEOTIDE SEQUENCE [LARGE SCALE GENOMIC DNA]</scope>
    <source>
        <strain evidence="2">DSM 43168</strain>
    </source>
</reference>
<organism evidence="1 2">
    <name type="scientific">Micromonospora carbonacea</name>
    <dbReference type="NCBI Taxonomy" id="47853"/>
    <lineage>
        <taxon>Bacteria</taxon>
        <taxon>Bacillati</taxon>
        <taxon>Actinomycetota</taxon>
        <taxon>Actinomycetes</taxon>
        <taxon>Micromonosporales</taxon>
        <taxon>Micromonosporaceae</taxon>
        <taxon>Micromonospora</taxon>
    </lineage>
</organism>
<dbReference type="EMBL" id="FMCT01000006">
    <property type="protein sequence ID" value="SCF18981.1"/>
    <property type="molecule type" value="Genomic_DNA"/>
</dbReference>
<dbReference type="AlphaFoldDB" id="A0A1C4YF61"/>
<protein>
    <submittedName>
        <fullName evidence="1">Uncharacterized protein</fullName>
    </submittedName>
</protein>
<sequence>MEQADPEHRICDELDDLSDIAAQEGLAERLDELIARARLGEDVGAALRKVLRTLGLPVAGRPRSDPFGPLFQGTWPGERLPSRDVYVCPLGLCSYAWVRRPGTAVPDCLLNRMPLQSEDV</sequence>
<proteinExistence type="predicted"/>
<name>A0A1C4YF61_9ACTN</name>
<keyword evidence="2" id="KW-1185">Reference proteome</keyword>
<dbReference type="RefSeq" id="WP_074475022.1">
    <property type="nucleotide sequence ID" value="NZ_FMCT01000006.1"/>
</dbReference>